<evidence type="ECO:0000313" key="5">
    <source>
        <dbReference type="Proteomes" id="UP001501170"/>
    </source>
</evidence>
<evidence type="ECO:0000256" key="1">
    <source>
        <dbReference type="SAM" id="Phobius"/>
    </source>
</evidence>
<accession>A0ABN3HL56</accession>
<dbReference type="RefSeq" id="WP_346076385.1">
    <property type="nucleotide sequence ID" value="NZ_BAAARB010000011.1"/>
</dbReference>
<dbReference type="Pfam" id="PF26059">
    <property type="entry name" value="DUF8020"/>
    <property type="match status" value="1"/>
</dbReference>
<feature type="transmembrane region" description="Helical" evidence="1">
    <location>
        <begin position="149"/>
        <end position="171"/>
    </location>
</feature>
<keyword evidence="1" id="KW-0812">Transmembrane</keyword>
<keyword evidence="2" id="KW-0732">Signal</keyword>
<feature type="domain" description="DUF8020" evidence="3">
    <location>
        <begin position="37"/>
        <end position="103"/>
    </location>
</feature>
<comment type="caution">
    <text evidence="4">The sequence shown here is derived from an EMBL/GenBank/DDBJ whole genome shotgun (WGS) entry which is preliminary data.</text>
</comment>
<evidence type="ECO:0000259" key="3">
    <source>
        <dbReference type="Pfam" id="PF26059"/>
    </source>
</evidence>
<sequence>MSLRTSLRSVFIALLALATALPFLASPAHAAPQQPRAQVQRNADDVTVKVFGATVAVEGGNLVFRNASGKALDVVPLTYVGKDARTYPIDATVKGDVATLVPSKDAARSTTTPASVLEAGKKPAQRVICGPQTRKQRDKEALDQMNSELGTAATIGGIAGAIIGAVLGLILGAGNPGIAFIAGPVGALLGAGGAVAGAAINGTFARYFKTINSPFKPKVCNI</sequence>
<proteinExistence type="predicted"/>
<evidence type="ECO:0000256" key="2">
    <source>
        <dbReference type="SAM" id="SignalP"/>
    </source>
</evidence>
<reference evidence="4 5" key="1">
    <citation type="journal article" date="2019" name="Int. J. Syst. Evol. Microbiol.">
        <title>The Global Catalogue of Microorganisms (GCM) 10K type strain sequencing project: providing services to taxonomists for standard genome sequencing and annotation.</title>
        <authorList>
            <consortium name="The Broad Institute Genomics Platform"/>
            <consortium name="The Broad Institute Genome Sequencing Center for Infectious Disease"/>
            <person name="Wu L."/>
            <person name="Ma J."/>
        </authorList>
    </citation>
    <scope>NUCLEOTIDE SEQUENCE [LARGE SCALE GENOMIC DNA]</scope>
    <source>
        <strain evidence="4 5">JCM 16227</strain>
    </source>
</reference>
<name>A0ABN3HL56_9ACTN</name>
<evidence type="ECO:0000313" key="4">
    <source>
        <dbReference type="EMBL" id="GAA2382079.1"/>
    </source>
</evidence>
<feature type="transmembrane region" description="Helical" evidence="1">
    <location>
        <begin position="177"/>
        <end position="200"/>
    </location>
</feature>
<feature type="signal peptide" evidence="2">
    <location>
        <begin position="1"/>
        <end position="30"/>
    </location>
</feature>
<protein>
    <recommendedName>
        <fullName evidence="3">DUF8020 domain-containing protein</fullName>
    </recommendedName>
</protein>
<organism evidence="4 5">
    <name type="scientific">Gordonia cholesterolivorans</name>
    <dbReference type="NCBI Taxonomy" id="559625"/>
    <lineage>
        <taxon>Bacteria</taxon>
        <taxon>Bacillati</taxon>
        <taxon>Actinomycetota</taxon>
        <taxon>Actinomycetes</taxon>
        <taxon>Mycobacteriales</taxon>
        <taxon>Gordoniaceae</taxon>
        <taxon>Gordonia</taxon>
    </lineage>
</organism>
<feature type="chain" id="PRO_5045194390" description="DUF8020 domain-containing protein" evidence="2">
    <location>
        <begin position="31"/>
        <end position="222"/>
    </location>
</feature>
<dbReference type="Proteomes" id="UP001501170">
    <property type="component" value="Unassembled WGS sequence"/>
</dbReference>
<dbReference type="InterPro" id="IPR058333">
    <property type="entry name" value="DUF8020"/>
</dbReference>
<gene>
    <name evidence="4" type="ORF">GCM10009855_22770</name>
</gene>
<dbReference type="EMBL" id="BAAARB010000011">
    <property type="protein sequence ID" value="GAA2382079.1"/>
    <property type="molecule type" value="Genomic_DNA"/>
</dbReference>
<keyword evidence="1" id="KW-1133">Transmembrane helix</keyword>
<keyword evidence="1" id="KW-0472">Membrane</keyword>
<keyword evidence="5" id="KW-1185">Reference proteome</keyword>